<dbReference type="AlphaFoldDB" id="A0A5N5K3Y7"/>
<gene>
    <name evidence="1" type="ORF">PHYPO_G00148870</name>
</gene>
<evidence type="ECO:0000313" key="1">
    <source>
        <dbReference type="EMBL" id="KAB5526191.1"/>
    </source>
</evidence>
<dbReference type="Proteomes" id="UP000327468">
    <property type="component" value="Chromosome 25"/>
</dbReference>
<dbReference type="EMBL" id="VFJC01000026">
    <property type="protein sequence ID" value="KAB5526191.1"/>
    <property type="molecule type" value="Genomic_DNA"/>
</dbReference>
<organism evidence="1 2">
    <name type="scientific">Pangasianodon hypophthalmus</name>
    <name type="common">Striped catfish</name>
    <name type="synonym">Helicophagus hypophthalmus</name>
    <dbReference type="NCBI Taxonomy" id="310915"/>
    <lineage>
        <taxon>Eukaryota</taxon>
        <taxon>Metazoa</taxon>
        <taxon>Chordata</taxon>
        <taxon>Craniata</taxon>
        <taxon>Vertebrata</taxon>
        <taxon>Euteleostomi</taxon>
        <taxon>Actinopterygii</taxon>
        <taxon>Neopterygii</taxon>
        <taxon>Teleostei</taxon>
        <taxon>Ostariophysi</taxon>
        <taxon>Siluriformes</taxon>
        <taxon>Pangasiidae</taxon>
        <taxon>Pangasianodon</taxon>
    </lineage>
</organism>
<reference evidence="1 2" key="1">
    <citation type="submission" date="2019-06" db="EMBL/GenBank/DDBJ databases">
        <title>A chromosome-scale genome assembly of the striped catfish, Pangasianodon hypophthalmus.</title>
        <authorList>
            <person name="Wen M."/>
            <person name="Zahm M."/>
            <person name="Roques C."/>
            <person name="Cabau C."/>
            <person name="Klopp C."/>
            <person name="Donnadieu C."/>
            <person name="Jouanno E."/>
            <person name="Avarre J.-C."/>
            <person name="Campet M."/>
            <person name="Ha T.T.T."/>
            <person name="Dugue R."/>
            <person name="Lampietro C."/>
            <person name="Louis A."/>
            <person name="Herpin A."/>
            <person name="Echchiki A."/>
            <person name="Berthelot C."/>
            <person name="Parey E."/>
            <person name="Roest-Crollius H."/>
            <person name="Braasch I."/>
            <person name="Postlethwait J."/>
            <person name="Bobe J."/>
            <person name="Montfort J."/>
            <person name="Bouchez O."/>
            <person name="Begum T."/>
            <person name="Schartl M."/>
            <person name="Guiguen Y."/>
        </authorList>
    </citation>
    <scope>NUCLEOTIDE SEQUENCE [LARGE SCALE GENOMIC DNA]</scope>
    <source>
        <strain evidence="1 2">Indonesia</strain>
        <tissue evidence="1">Blood</tissue>
    </source>
</reference>
<proteinExistence type="predicted"/>
<comment type="caution">
    <text evidence="1">The sequence shown here is derived from an EMBL/GenBank/DDBJ whole genome shotgun (WGS) entry which is preliminary data.</text>
</comment>
<accession>A0A5N5K3Y7</accession>
<sequence>MRKAGYIRSRWSLTLKRSTDTTDTERVRTSEGWLFSSEGQCYARAHRTPDTLRLCSSGTSLSSTSWTLMGRK</sequence>
<name>A0A5N5K3Y7_PANHP</name>
<protein>
    <submittedName>
        <fullName evidence="1">Uncharacterized protein</fullName>
    </submittedName>
</protein>
<keyword evidence="2" id="KW-1185">Reference proteome</keyword>
<evidence type="ECO:0000313" key="2">
    <source>
        <dbReference type="Proteomes" id="UP000327468"/>
    </source>
</evidence>